<feature type="compositionally biased region" description="Low complexity" evidence="5">
    <location>
        <begin position="645"/>
        <end position="658"/>
    </location>
</feature>
<protein>
    <submittedName>
        <fullName evidence="7">Putative zinc finger protein</fullName>
    </submittedName>
</protein>
<organism evidence="7 8">
    <name type="scientific">Orchesella cincta</name>
    <name type="common">Springtail</name>
    <name type="synonym">Podura cincta</name>
    <dbReference type="NCBI Taxonomy" id="48709"/>
    <lineage>
        <taxon>Eukaryota</taxon>
        <taxon>Metazoa</taxon>
        <taxon>Ecdysozoa</taxon>
        <taxon>Arthropoda</taxon>
        <taxon>Hexapoda</taxon>
        <taxon>Collembola</taxon>
        <taxon>Entomobryomorpha</taxon>
        <taxon>Entomobryoidea</taxon>
        <taxon>Orchesellidae</taxon>
        <taxon>Orchesellinae</taxon>
        <taxon>Orchesella</taxon>
    </lineage>
</organism>
<feature type="region of interest" description="Disordered" evidence="5">
    <location>
        <begin position="749"/>
        <end position="778"/>
    </location>
</feature>
<feature type="compositionally biased region" description="Basic and acidic residues" evidence="5">
    <location>
        <begin position="749"/>
        <end position="759"/>
    </location>
</feature>
<name>A0A1D2MNT3_ORCCI</name>
<dbReference type="InterPro" id="IPR049899">
    <property type="entry name" value="Znf_C2HC_C3H"/>
</dbReference>
<feature type="non-terminal residue" evidence="7">
    <location>
        <position position="1"/>
    </location>
</feature>
<feature type="compositionally biased region" description="Polar residues" evidence="5">
    <location>
        <begin position="1164"/>
        <end position="1178"/>
    </location>
</feature>
<dbReference type="EMBL" id="LJIJ01000783">
    <property type="protein sequence ID" value="ODM94598.1"/>
    <property type="molecule type" value="Genomic_DNA"/>
</dbReference>
<feature type="compositionally biased region" description="Low complexity" evidence="5">
    <location>
        <begin position="672"/>
        <end position="686"/>
    </location>
</feature>
<feature type="compositionally biased region" description="Low complexity" evidence="5">
    <location>
        <begin position="1181"/>
        <end position="1195"/>
    </location>
</feature>
<feature type="compositionally biased region" description="Low complexity" evidence="5">
    <location>
        <begin position="1334"/>
        <end position="1349"/>
    </location>
</feature>
<feature type="region of interest" description="Disordered" evidence="5">
    <location>
        <begin position="1573"/>
        <end position="1592"/>
    </location>
</feature>
<feature type="region of interest" description="Disordered" evidence="5">
    <location>
        <begin position="1033"/>
        <end position="1114"/>
    </location>
</feature>
<feature type="compositionally biased region" description="Polar residues" evidence="5">
    <location>
        <begin position="1050"/>
        <end position="1068"/>
    </location>
</feature>
<evidence type="ECO:0000313" key="7">
    <source>
        <dbReference type="EMBL" id="ODM94598.1"/>
    </source>
</evidence>
<feature type="region of interest" description="Disordered" evidence="5">
    <location>
        <begin position="1416"/>
        <end position="1445"/>
    </location>
</feature>
<evidence type="ECO:0000256" key="1">
    <source>
        <dbReference type="ARBA" id="ARBA00022723"/>
    </source>
</evidence>
<feature type="region of interest" description="Disordered" evidence="5">
    <location>
        <begin position="361"/>
        <end position="382"/>
    </location>
</feature>
<dbReference type="PROSITE" id="PS52027">
    <property type="entry name" value="ZF_C2HC_C3H"/>
    <property type="match status" value="1"/>
</dbReference>
<dbReference type="GO" id="GO:0008270">
    <property type="term" value="F:zinc ion binding"/>
    <property type="evidence" value="ECO:0007669"/>
    <property type="project" value="UniProtKB-KW"/>
</dbReference>
<feature type="region of interest" description="Disordered" evidence="5">
    <location>
        <begin position="825"/>
        <end position="858"/>
    </location>
</feature>
<keyword evidence="2 4" id="KW-0863">Zinc-finger</keyword>
<feature type="region of interest" description="Disordered" evidence="5">
    <location>
        <begin position="138"/>
        <end position="173"/>
    </location>
</feature>
<accession>A0A1D2MNT3</accession>
<dbReference type="Proteomes" id="UP000094527">
    <property type="component" value="Unassembled WGS sequence"/>
</dbReference>
<feature type="compositionally biased region" description="Basic and acidic residues" evidence="5">
    <location>
        <begin position="1038"/>
        <end position="1049"/>
    </location>
</feature>
<feature type="domain" description="C2HC/C3H-type" evidence="6">
    <location>
        <begin position="53"/>
        <end position="82"/>
    </location>
</feature>
<feature type="compositionally biased region" description="Low complexity" evidence="5">
    <location>
        <begin position="1226"/>
        <end position="1263"/>
    </location>
</feature>
<feature type="compositionally biased region" description="Polar residues" evidence="5">
    <location>
        <begin position="85"/>
        <end position="98"/>
    </location>
</feature>
<feature type="region of interest" description="Disordered" evidence="5">
    <location>
        <begin position="623"/>
        <end position="686"/>
    </location>
</feature>
<evidence type="ECO:0000313" key="8">
    <source>
        <dbReference type="Proteomes" id="UP000094527"/>
    </source>
</evidence>
<sequence>KDKKNPNVHRPPVVVVALCFLLSCRIDKKDKNVPYNMSSTTAASNGSGRKPPTFIECSVCGREFGSKSIGIHEPQCLQKLRRTEIGNTDSSSSSQVGNNKGMRRKKKSSKEQSNKQNQFYSDTPSYYAGASLDHIRHRTTPVSSPVGGEDDQDGGGGSSGGSTSVETSKISLPRIQPNSLINYKAFQDQSSRNQIRRPRTATLPRPKILNLDFIQYDMSLTRLDFSASSSASSPSPIDPSFIASLNNSSSSKMDDNQNSIGGNNVPFMLPAVASNAKMSGGTHPYHHQYQVNKLCRNSDVGATKLPPKDDFLGDPLIAKWNLSCTSTSTVDNDNAGALLALPRQSAENNCPPLTEALLISPEPSSSSGDVLSTSTPPPLNTSTASLSIIQKRVGVNELNEHKCNEDKNEIQKLIMANRNPPTSAAPQPIAGPEQFVTPTSSTDALNETKTAERDAGARSLLTKQVETKEGNQCQQQHKIIYNSSGGGSPFKKFNYEYGEGEESEKVTQKTGSAAVKRSVAELADTSTASEEIIVLKSCTISVANSEVENYTNVEFQQAMPVKRKIEVPPEVALAPLIQSDTEEDSYKTTDDVFHSVVNTEDEMEDGDDLDELDRIDEMEKVLFPEESDDEVTTSTEDLRYQPRPSSCSTISSTHSTATEQNLEGEAEEERPTTATSATTSSTRSSQSTILEQFLSVVNHIVRPSCTSSQEMVLEDVVRDSHSINSSVLQLEQQSSSQIGLIETTEVVKSLESEDSRSETNSKTPDINGNELLENEPSCSGKFNTINTIKPGETNDIHIRPDSVEIPVDATTPEPNIPVEIPEVALVSSPTPPPPPKVEERASSPRPNVGENKSSPKPKCFRFQDQVTHLLPAVSSSVMDLFYSNAAYTQSSHCQVDLQRSPSDGSLLVSKPSSSTQQRLHGAGASAAITIGTGSESDDEGTETDAEFETKFNLHEVKSSRTLIRRKFLKKRRDCLMRLLTPSQHRELNVETGTQYSDSIQKVDGTKKAAEGTTPRGECETVVINNRKSESKVFALSPIRERKPEGETKTQRISTATKRPKSATESRGQSAVREVAHHQKNFQTGESGDNNNNSMRRQSKRNSSGSKRHGQAAAQQEVDNGMDNLLAALRRLHSIQESRGRSAYGMVWGNKKDSQRPHTAHADFGSSSGTCTNANSPHYHSSGEQSAGQSSGAASSPTNARKPWTSSQRWANKTGLNKLPTKHRPWTSTGAETSITTTSQTRPLTPKPQQTSQSSSKKGKKVGTNGLYYGSPTFTKPGIRYETIERLATPKCFTEYRAVVDSAQTSPRLNKTMKGRAKTPTTRSPYHDDTDHPSQSRISASSTQSKQSMTSVGVGTAIEYVPPRRITSSKVLNMADSFTKYHKSLSDQKKSTNAEESVHVLIKRDFPPNFSIEGFLDKKNGGKGKTRPLTHVSQSTQTRRKKARGESILKSAGGSVCGPSILKNSGKSSGTPMTSREKSFNSQSKSVRILHHHFIEPSASDESCVGSAGEFLMSPKQIFRKELEMEEGDHNHFRGRITLSKSKAKVPSAKTFGEIAVCYDQGESSQSLISIGKDGTMNLDDNQNNQSEKNEDNGMMTFTNVTMLLPKDTELGKNFIDLSIIVRRRNAQGSLPQVKELESSIAPRNIYLIMDENPSASSEQSSSSTRNEQPLPPFLNSASSSSSPRDTRSFAYIKVGKVFPCLRDEEVPVKSHQECVNVAASKKIGVTANQIVANVLEQCKEEESSTHVIDSKEDDRRQREFKRRLAIANQKRNCKTIS</sequence>
<comment type="caution">
    <text evidence="7">The sequence shown here is derived from an EMBL/GenBank/DDBJ whole genome shotgun (WGS) entry which is preliminary data.</text>
</comment>
<keyword evidence="3" id="KW-0862">Zinc</keyword>
<evidence type="ECO:0000256" key="2">
    <source>
        <dbReference type="ARBA" id="ARBA00022771"/>
    </source>
</evidence>
<gene>
    <name evidence="7" type="ORF">Ocin01_12084</name>
</gene>
<feature type="compositionally biased region" description="Polar residues" evidence="5">
    <location>
        <begin position="1203"/>
        <end position="1214"/>
    </location>
</feature>
<feature type="region of interest" description="Disordered" evidence="5">
    <location>
        <begin position="1146"/>
        <end position="1263"/>
    </location>
</feature>
<feature type="compositionally biased region" description="Polar residues" evidence="5">
    <location>
        <begin position="1080"/>
        <end position="1104"/>
    </location>
</feature>
<feature type="compositionally biased region" description="Basic and acidic residues" evidence="5">
    <location>
        <begin position="1324"/>
        <end position="1333"/>
    </location>
</feature>
<reference evidence="7 8" key="1">
    <citation type="journal article" date="2016" name="Genome Biol. Evol.">
        <title>Gene Family Evolution Reflects Adaptation to Soil Environmental Stressors in the Genome of the Collembolan Orchesella cincta.</title>
        <authorList>
            <person name="Faddeeva-Vakhrusheva A."/>
            <person name="Derks M.F."/>
            <person name="Anvar S.Y."/>
            <person name="Agamennone V."/>
            <person name="Suring W."/>
            <person name="Smit S."/>
            <person name="van Straalen N.M."/>
            <person name="Roelofs D."/>
        </authorList>
    </citation>
    <scope>NUCLEOTIDE SEQUENCE [LARGE SCALE GENOMIC DNA]</scope>
    <source>
        <tissue evidence="7">Mixed pool</tissue>
    </source>
</reference>
<feature type="compositionally biased region" description="Polar residues" evidence="5">
    <location>
        <begin position="1461"/>
        <end position="1480"/>
    </location>
</feature>
<dbReference type="OrthoDB" id="265955at2759"/>
<feature type="region of interest" description="Disordered" evidence="5">
    <location>
        <begin position="1458"/>
        <end position="1480"/>
    </location>
</feature>
<proteinExistence type="predicted"/>
<dbReference type="Pfam" id="PF13913">
    <property type="entry name" value="zf-C2HC_2"/>
    <property type="match status" value="1"/>
</dbReference>
<evidence type="ECO:0000259" key="6">
    <source>
        <dbReference type="PROSITE" id="PS52027"/>
    </source>
</evidence>
<keyword evidence="8" id="KW-1185">Reference proteome</keyword>
<evidence type="ECO:0000256" key="5">
    <source>
        <dbReference type="SAM" id="MobiDB-lite"/>
    </source>
</evidence>
<feature type="compositionally biased region" description="Low complexity" evidence="5">
    <location>
        <begin position="364"/>
        <end position="382"/>
    </location>
</feature>
<keyword evidence="1" id="KW-0479">Metal-binding</keyword>
<feature type="region of interest" description="Disordered" evidence="5">
    <location>
        <begin position="896"/>
        <end position="923"/>
    </location>
</feature>
<feature type="region of interest" description="Disordered" evidence="5">
    <location>
        <begin position="82"/>
        <end position="123"/>
    </location>
</feature>
<feature type="region of interest" description="Disordered" evidence="5">
    <location>
        <begin position="1653"/>
        <end position="1685"/>
    </location>
</feature>
<evidence type="ECO:0000256" key="3">
    <source>
        <dbReference type="ARBA" id="ARBA00022833"/>
    </source>
</evidence>
<evidence type="ECO:0000256" key="4">
    <source>
        <dbReference type="PROSITE-ProRule" id="PRU01371"/>
    </source>
</evidence>
<dbReference type="Gene3D" id="3.30.160.60">
    <property type="entry name" value="Classic Zinc Finger"/>
    <property type="match status" value="1"/>
</dbReference>
<feature type="compositionally biased region" description="Low complexity" evidence="5">
    <location>
        <begin position="1654"/>
        <end position="1663"/>
    </location>
</feature>
<feature type="region of interest" description="Disordered" evidence="5">
    <location>
        <begin position="1303"/>
        <end position="1349"/>
    </location>
</feature>